<keyword evidence="6 8" id="KW-0288">FMN</keyword>
<evidence type="ECO:0000256" key="3">
    <source>
        <dbReference type="ARBA" id="ARBA00005267"/>
    </source>
</evidence>
<dbReference type="InterPro" id="IPR029039">
    <property type="entry name" value="Flavoprotein-like_sf"/>
</dbReference>
<dbReference type="SUPFAM" id="SSF52218">
    <property type="entry name" value="Flavoproteins"/>
    <property type="match status" value="1"/>
</dbReference>
<dbReference type="AlphaFoldDB" id="A0A6G8AUX5"/>
<dbReference type="GO" id="GO:0009055">
    <property type="term" value="F:electron transfer activity"/>
    <property type="evidence" value="ECO:0007669"/>
    <property type="project" value="UniProtKB-UniRule"/>
</dbReference>
<keyword evidence="11" id="KW-1185">Reference proteome</keyword>
<comment type="function">
    <text evidence="2 8">Low-potential electron donor to a number of redox enzymes.</text>
</comment>
<evidence type="ECO:0000256" key="7">
    <source>
        <dbReference type="ARBA" id="ARBA00022982"/>
    </source>
</evidence>
<sequence length="148" mass="16613">MTLAKIVYASMTGNTEEISDIIEEKLEDEGIEIEREECSDVDSDFFNDADICIVATYTYGDGELPFEFEDFFEDLKGEELSGKIFGVVGSGDKEYGEYYCQSARDFVEQFKLTGATQGAELVCIENNAEDEDIDALQKFVDELVEKAK</sequence>
<dbReference type="RefSeq" id="WP_166035023.1">
    <property type="nucleotide sequence ID" value="NZ_CP049887.1"/>
</dbReference>
<dbReference type="InterPro" id="IPR010087">
    <property type="entry name" value="Flav_short"/>
</dbReference>
<accession>A0A6G8AUX5</accession>
<evidence type="ECO:0000313" key="11">
    <source>
        <dbReference type="Proteomes" id="UP000501747"/>
    </source>
</evidence>
<dbReference type="Pfam" id="PF00258">
    <property type="entry name" value="Flavodoxin_1"/>
    <property type="match status" value="1"/>
</dbReference>
<dbReference type="GO" id="GO:0010181">
    <property type="term" value="F:FMN binding"/>
    <property type="evidence" value="ECO:0007669"/>
    <property type="project" value="UniProtKB-UniRule"/>
</dbReference>
<evidence type="ECO:0000256" key="4">
    <source>
        <dbReference type="ARBA" id="ARBA00022448"/>
    </source>
</evidence>
<comment type="similarity">
    <text evidence="3 8">Belongs to the flavodoxin family.</text>
</comment>
<dbReference type="EMBL" id="CP049887">
    <property type="protein sequence ID" value="QIL48891.1"/>
    <property type="molecule type" value="Genomic_DNA"/>
</dbReference>
<evidence type="ECO:0000256" key="1">
    <source>
        <dbReference type="ARBA" id="ARBA00001917"/>
    </source>
</evidence>
<organism evidence="10 11">
    <name type="scientific">Vagococcus hydrophili</name>
    <dbReference type="NCBI Taxonomy" id="2714947"/>
    <lineage>
        <taxon>Bacteria</taxon>
        <taxon>Bacillati</taxon>
        <taxon>Bacillota</taxon>
        <taxon>Bacilli</taxon>
        <taxon>Lactobacillales</taxon>
        <taxon>Enterococcaceae</taxon>
        <taxon>Vagococcus</taxon>
    </lineage>
</organism>
<dbReference type="Proteomes" id="UP000501747">
    <property type="component" value="Chromosome"/>
</dbReference>
<dbReference type="PRINTS" id="PR00369">
    <property type="entry name" value="FLAVODOXIN"/>
</dbReference>
<keyword evidence="7 8" id="KW-0249">Electron transport</keyword>
<feature type="domain" description="Flavodoxin-like" evidence="9">
    <location>
        <begin position="4"/>
        <end position="144"/>
    </location>
</feature>
<dbReference type="KEGG" id="vhy:G7082_10410"/>
<evidence type="ECO:0000259" key="9">
    <source>
        <dbReference type="PROSITE" id="PS50902"/>
    </source>
</evidence>
<comment type="cofactor">
    <cofactor evidence="1 8">
        <name>FMN</name>
        <dbReference type="ChEBI" id="CHEBI:58210"/>
    </cofactor>
</comment>
<dbReference type="Gene3D" id="3.40.50.360">
    <property type="match status" value="1"/>
</dbReference>
<proteinExistence type="inferred from homology"/>
<dbReference type="InterPro" id="IPR001094">
    <property type="entry name" value="Flavdoxin-like"/>
</dbReference>
<dbReference type="NCBIfam" id="TIGR01753">
    <property type="entry name" value="flav_short"/>
    <property type="match status" value="1"/>
</dbReference>
<evidence type="ECO:0000256" key="5">
    <source>
        <dbReference type="ARBA" id="ARBA00022630"/>
    </source>
</evidence>
<dbReference type="InterPro" id="IPR050619">
    <property type="entry name" value="Flavodoxin"/>
</dbReference>
<dbReference type="NCBIfam" id="NF005587">
    <property type="entry name" value="PRK07308.1"/>
    <property type="match status" value="1"/>
</dbReference>
<protein>
    <recommendedName>
        <fullName evidence="8">Flavodoxin</fullName>
    </recommendedName>
</protein>
<gene>
    <name evidence="10" type="ORF">G7082_10410</name>
</gene>
<keyword evidence="4 8" id="KW-0813">Transport</keyword>
<keyword evidence="5 8" id="KW-0285">Flavoprotein</keyword>
<evidence type="ECO:0000256" key="6">
    <source>
        <dbReference type="ARBA" id="ARBA00022643"/>
    </source>
</evidence>
<evidence type="ECO:0000313" key="10">
    <source>
        <dbReference type="EMBL" id="QIL48891.1"/>
    </source>
</evidence>
<name>A0A6G8AUX5_9ENTE</name>
<dbReference type="GO" id="GO:0016651">
    <property type="term" value="F:oxidoreductase activity, acting on NAD(P)H"/>
    <property type="evidence" value="ECO:0007669"/>
    <property type="project" value="UniProtKB-ARBA"/>
</dbReference>
<dbReference type="InterPro" id="IPR008254">
    <property type="entry name" value="Flavodoxin/NO_synth"/>
</dbReference>
<dbReference type="PANTHER" id="PTHR42809">
    <property type="entry name" value="FLAVODOXIN 2"/>
    <property type="match status" value="1"/>
</dbReference>
<dbReference type="PANTHER" id="PTHR42809:SF1">
    <property type="entry name" value="FLAVODOXIN 1"/>
    <property type="match status" value="1"/>
</dbReference>
<evidence type="ECO:0000256" key="2">
    <source>
        <dbReference type="ARBA" id="ARBA00003297"/>
    </source>
</evidence>
<evidence type="ECO:0000256" key="8">
    <source>
        <dbReference type="RuleBase" id="RU367037"/>
    </source>
</evidence>
<reference evidence="10 11" key="1">
    <citation type="submission" date="2020-03" db="EMBL/GenBank/DDBJ databases">
        <title>Vagococcus sp. nov., isolated from beetles.</title>
        <authorList>
            <person name="Hyun D.-W."/>
            <person name="Bae J.-W."/>
        </authorList>
    </citation>
    <scope>NUCLEOTIDE SEQUENCE [LARGE SCALE GENOMIC DNA]</scope>
    <source>
        <strain evidence="10 11">HDW17B</strain>
    </source>
</reference>
<dbReference type="PROSITE" id="PS50902">
    <property type="entry name" value="FLAVODOXIN_LIKE"/>
    <property type="match status" value="1"/>
</dbReference>